<protein>
    <submittedName>
        <fullName evidence="2">Uncharacterized protein</fullName>
    </submittedName>
</protein>
<dbReference type="RefSeq" id="WP_249593289.1">
    <property type="nucleotide sequence ID" value="NZ_BAAAQL010000021.1"/>
</dbReference>
<keyword evidence="3" id="KW-1185">Reference proteome</keyword>
<accession>A0ABY4Q9R7</accession>
<name>A0ABY4Q9R7_9ACTN</name>
<dbReference type="EMBL" id="CP097290">
    <property type="protein sequence ID" value="UQT61983.1"/>
    <property type="molecule type" value="Genomic_DNA"/>
</dbReference>
<organism evidence="2 3">
    <name type="scientific">Streptomyces durmitorensis</name>
    <dbReference type="NCBI Taxonomy" id="319947"/>
    <lineage>
        <taxon>Bacteria</taxon>
        <taxon>Bacillati</taxon>
        <taxon>Actinomycetota</taxon>
        <taxon>Actinomycetes</taxon>
        <taxon>Kitasatosporales</taxon>
        <taxon>Streptomycetaceae</taxon>
        <taxon>Streptomyces</taxon>
    </lineage>
</organism>
<proteinExistence type="predicted"/>
<sequence length="82" mass="8746">MAARPPRSQHPRARHPAGGAAQAPPYTLLRTTGSDGAPDRYETTRPPGTVITHRVDGFPQRFELTDAPLGDGTFAAEPLDSP</sequence>
<dbReference type="Proteomes" id="UP000829992">
    <property type="component" value="Plasmid p1"/>
</dbReference>
<geneLocation type="plasmid" evidence="2 3">
    <name>p1</name>
</geneLocation>
<keyword evidence="2" id="KW-0614">Plasmid</keyword>
<feature type="region of interest" description="Disordered" evidence="1">
    <location>
        <begin position="63"/>
        <end position="82"/>
    </location>
</feature>
<evidence type="ECO:0000256" key="1">
    <source>
        <dbReference type="SAM" id="MobiDB-lite"/>
    </source>
</evidence>
<gene>
    <name evidence="2" type="ORF">M4V62_43420</name>
</gene>
<reference evidence="2 3" key="1">
    <citation type="submission" date="2022-05" db="EMBL/GenBank/DDBJ databases">
        <authorList>
            <person name="Zhou X."/>
            <person name="Li K."/>
            <person name="Man Y."/>
        </authorList>
    </citation>
    <scope>NUCLEOTIDE SEQUENCE [LARGE SCALE GENOMIC DNA]</scope>
    <source>
        <strain evidence="2 3">MS405</strain>
        <plasmid evidence="2 3">p1</plasmid>
    </source>
</reference>
<evidence type="ECO:0000313" key="2">
    <source>
        <dbReference type="EMBL" id="UQT61983.1"/>
    </source>
</evidence>
<feature type="region of interest" description="Disordered" evidence="1">
    <location>
        <begin position="1"/>
        <end position="53"/>
    </location>
</feature>
<evidence type="ECO:0000313" key="3">
    <source>
        <dbReference type="Proteomes" id="UP000829992"/>
    </source>
</evidence>